<dbReference type="InterPro" id="IPR036390">
    <property type="entry name" value="WH_DNA-bd_sf"/>
</dbReference>
<dbReference type="InterPro" id="IPR012967">
    <property type="entry name" value="COMT_dimerisation"/>
</dbReference>
<proteinExistence type="predicted"/>
<dbReference type="Gene3D" id="1.10.10.10">
    <property type="entry name" value="Winged helix-like DNA-binding domain superfamily/Winged helix DNA-binding domain"/>
    <property type="match status" value="1"/>
</dbReference>
<evidence type="ECO:0000259" key="4">
    <source>
        <dbReference type="Pfam" id="PF00891"/>
    </source>
</evidence>
<dbReference type="Pfam" id="PF00891">
    <property type="entry name" value="Methyltransf_2"/>
    <property type="match status" value="1"/>
</dbReference>
<dbReference type="GO" id="GO:0032259">
    <property type="term" value="P:methylation"/>
    <property type="evidence" value="ECO:0007669"/>
    <property type="project" value="UniProtKB-KW"/>
</dbReference>
<dbReference type="PANTHER" id="PTHR43712:SF2">
    <property type="entry name" value="O-METHYLTRANSFERASE CICE"/>
    <property type="match status" value="1"/>
</dbReference>
<dbReference type="SUPFAM" id="SSF53335">
    <property type="entry name" value="S-adenosyl-L-methionine-dependent methyltransferases"/>
    <property type="match status" value="1"/>
</dbReference>
<accession>A0A4Y9YUZ6</accession>
<dbReference type="InterPro" id="IPR029063">
    <property type="entry name" value="SAM-dependent_MTases_sf"/>
</dbReference>
<dbReference type="OrthoDB" id="1606438at2759"/>
<gene>
    <name evidence="6" type="ORF">EVG20_g5555</name>
</gene>
<dbReference type="PANTHER" id="PTHR43712">
    <property type="entry name" value="PUTATIVE (AFU_ORTHOLOGUE AFUA_4G14580)-RELATED"/>
    <property type="match status" value="1"/>
</dbReference>
<evidence type="ECO:0000259" key="5">
    <source>
        <dbReference type="Pfam" id="PF08100"/>
    </source>
</evidence>
<dbReference type="EMBL" id="SEOQ01000333">
    <property type="protein sequence ID" value="TFY65537.1"/>
    <property type="molecule type" value="Genomic_DNA"/>
</dbReference>
<name>A0A4Y9YUZ6_9AGAM</name>
<keyword evidence="7" id="KW-1185">Reference proteome</keyword>
<dbReference type="CDD" id="cd02440">
    <property type="entry name" value="AdoMet_MTases"/>
    <property type="match status" value="1"/>
</dbReference>
<dbReference type="InterPro" id="IPR016461">
    <property type="entry name" value="COMT-like"/>
</dbReference>
<sequence>MLHQLSSSMNQAKETLEGLLALINSSTRDAIQEYESAGCELPTLDRPTPLPENVISLRKALRILEGASFQLCTTLSHPEPLMFQRAMGHIDSQCLLVVVRAKVADVIAEHPDGLHIDDIAKRTNLESRKLLKVMRNLTAKHLFRESGFFQFSLPEIYFNDQLSSIASADVYANNRLSSTLLNNNPCNSIIHIMAMYNMHGSSNLYESMADPEYGHSWDAHRSPFSYGIKGTSPDSSFYDWLHVQVSSSNERMVPASANKKTTAQGMRGKRIFDHAMLAARNVTDAALVSKQFAWKDLPSGATVCDLGGGIGTMAMDLAKTHHHLHLTLQDLPNVIDHARQVWSTEMPGAIRENRIDFVPVDFLQSSPVKNQDIYYIRQVVHNWSDADCIVMLKNVRAVMGPSSRILIHEFVLQPNFSTSADVDIAPKPLSPNFGYGNSMSFMEDVSMFVGTNSGERTLDEFIQLGADAGLRFVKLWRFAETGLVEFVL</sequence>
<keyword evidence="3" id="KW-0949">S-adenosyl-L-methionine</keyword>
<protein>
    <submittedName>
        <fullName evidence="6">Uncharacterized protein</fullName>
    </submittedName>
</protein>
<organism evidence="6 7">
    <name type="scientific">Dentipellis fragilis</name>
    <dbReference type="NCBI Taxonomy" id="205917"/>
    <lineage>
        <taxon>Eukaryota</taxon>
        <taxon>Fungi</taxon>
        <taxon>Dikarya</taxon>
        <taxon>Basidiomycota</taxon>
        <taxon>Agaricomycotina</taxon>
        <taxon>Agaricomycetes</taxon>
        <taxon>Russulales</taxon>
        <taxon>Hericiaceae</taxon>
        <taxon>Dentipellis</taxon>
    </lineage>
</organism>
<dbReference type="InterPro" id="IPR036388">
    <property type="entry name" value="WH-like_DNA-bd_sf"/>
</dbReference>
<evidence type="ECO:0000256" key="1">
    <source>
        <dbReference type="ARBA" id="ARBA00022603"/>
    </source>
</evidence>
<dbReference type="GO" id="GO:0046983">
    <property type="term" value="F:protein dimerization activity"/>
    <property type="evidence" value="ECO:0007669"/>
    <property type="project" value="InterPro"/>
</dbReference>
<evidence type="ECO:0000256" key="3">
    <source>
        <dbReference type="ARBA" id="ARBA00022691"/>
    </source>
</evidence>
<evidence type="ECO:0000313" key="6">
    <source>
        <dbReference type="EMBL" id="TFY65537.1"/>
    </source>
</evidence>
<dbReference type="SUPFAM" id="SSF46785">
    <property type="entry name" value="Winged helix' DNA-binding domain"/>
    <property type="match status" value="1"/>
</dbReference>
<evidence type="ECO:0000256" key="2">
    <source>
        <dbReference type="ARBA" id="ARBA00022679"/>
    </source>
</evidence>
<dbReference type="Gene3D" id="3.40.50.150">
    <property type="entry name" value="Vaccinia Virus protein VP39"/>
    <property type="match status" value="1"/>
</dbReference>
<feature type="domain" description="O-methyltransferase dimerisation" evidence="5">
    <location>
        <begin position="86"/>
        <end position="182"/>
    </location>
</feature>
<dbReference type="AlphaFoldDB" id="A0A4Y9YUZ6"/>
<dbReference type="PROSITE" id="PS51683">
    <property type="entry name" value="SAM_OMT_II"/>
    <property type="match status" value="1"/>
</dbReference>
<dbReference type="Pfam" id="PF08100">
    <property type="entry name" value="Dimerisation"/>
    <property type="match status" value="1"/>
</dbReference>
<dbReference type="InterPro" id="IPR001077">
    <property type="entry name" value="COMT_C"/>
</dbReference>
<dbReference type="GO" id="GO:0008171">
    <property type="term" value="F:O-methyltransferase activity"/>
    <property type="evidence" value="ECO:0007669"/>
    <property type="project" value="InterPro"/>
</dbReference>
<dbReference type="Proteomes" id="UP000298327">
    <property type="component" value="Unassembled WGS sequence"/>
</dbReference>
<keyword evidence="1" id="KW-0489">Methyltransferase</keyword>
<reference evidence="6 7" key="1">
    <citation type="submission" date="2019-02" db="EMBL/GenBank/DDBJ databases">
        <title>Genome sequencing of the rare red list fungi Dentipellis fragilis.</title>
        <authorList>
            <person name="Buettner E."/>
            <person name="Kellner H."/>
        </authorList>
    </citation>
    <scope>NUCLEOTIDE SEQUENCE [LARGE SCALE GENOMIC DNA]</scope>
    <source>
        <strain evidence="6 7">DSM 105465</strain>
    </source>
</reference>
<evidence type="ECO:0000313" key="7">
    <source>
        <dbReference type="Proteomes" id="UP000298327"/>
    </source>
</evidence>
<comment type="caution">
    <text evidence="6">The sequence shown here is derived from an EMBL/GenBank/DDBJ whole genome shotgun (WGS) entry which is preliminary data.</text>
</comment>
<feature type="domain" description="O-methyltransferase C-terminal" evidence="4">
    <location>
        <begin position="295"/>
        <end position="470"/>
    </location>
</feature>
<keyword evidence="2" id="KW-0808">Transferase</keyword>